<sequence>MALPLHDSGSRCRAAAALIRVILLTTALVLQAFGGLGTAALGAAGVSDSGDIVTVSYLQLRELAEHARLQPGRRYRVSDFRTRHTIPYTKEVNTGPVEVLQVTAATATSLDPVALSESFPQDLIRYELVNALDDAAFDRGRIVYRENFQKNVASYEDWRAIKYRRGRNPATGKFTEVANFEAGFLDLYPFNNSPDPKNIASVRIGKTNGAGHANIVVGTGDDTMTYEVLIGDGCNHITIGANTRTIHIAHANGDIVIGDFSNHIRIGVCSDGVVIGDHCEKINIGTTTGPIRIKDRTTSCNVGDNASPMTLGDGNGTSHIYVGDGVVIGDSPTIAASGTLMRDRSTIPASADITGQRTLDLSQLRYAGVIHLASRNQRETLEAIRKPHEPDEVDFPVELRPGPGLRLMISAVAPETPATEGRIMLRTGVSLDGDRGDSITFKRVRVGSHDVYVETARSIY</sequence>
<organism evidence="1 2">
    <name type="scientific">Geomonas paludis</name>
    <dbReference type="NCBI Taxonomy" id="2740185"/>
    <lineage>
        <taxon>Bacteria</taxon>
        <taxon>Pseudomonadati</taxon>
        <taxon>Thermodesulfobacteriota</taxon>
        <taxon>Desulfuromonadia</taxon>
        <taxon>Geobacterales</taxon>
        <taxon>Geobacteraceae</taxon>
        <taxon>Geomonas</taxon>
    </lineage>
</organism>
<comment type="caution">
    <text evidence="1">The sequence shown here is derived from an EMBL/GenBank/DDBJ whole genome shotgun (WGS) entry which is preliminary data.</text>
</comment>
<accession>A0A6V8N0P9</accession>
<evidence type="ECO:0000313" key="2">
    <source>
        <dbReference type="Proteomes" id="UP000568888"/>
    </source>
</evidence>
<evidence type="ECO:0000313" key="1">
    <source>
        <dbReference type="EMBL" id="GFO66096.1"/>
    </source>
</evidence>
<dbReference type="Proteomes" id="UP000568888">
    <property type="component" value="Unassembled WGS sequence"/>
</dbReference>
<reference evidence="2" key="1">
    <citation type="submission" date="2020-06" db="EMBL/GenBank/DDBJ databases">
        <title>Draft genomic sequecing of Geomonas sp. Red736.</title>
        <authorList>
            <person name="Itoh H."/>
            <person name="Xu Z.X."/>
            <person name="Ushijima N."/>
            <person name="Masuda Y."/>
            <person name="Shiratori Y."/>
            <person name="Senoo K."/>
        </authorList>
    </citation>
    <scope>NUCLEOTIDE SEQUENCE [LARGE SCALE GENOMIC DNA]</scope>
    <source>
        <strain evidence="2">Red736</strain>
    </source>
</reference>
<dbReference type="SUPFAM" id="SSF51161">
    <property type="entry name" value="Trimeric LpxA-like enzymes"/>
    <property type="match status" value="1"/>
</dbReference>
<proteinExistence type="predicted"/>
<dbReference type="AlphaFoldDB" id="A0A6V8N0P9"/>
<gene>
    <name evidence="1" type="ORF">GMPD_40150</name>
</gene>
<dbReference type="EMBL" id="BLXY01000016">
    <property type="protein sequence ID" value="GFO66096.1"/>
    <property type="molecule type" value="Genomic_DNA"/>
</dbReference>
<protein>
    <submittedName>
        <fullName evidence="1">Uncharacterized protein</fullName>
    </submittedName>
</protein>
<dbReference type="InterPro" id="IPR011004">
    <property type="entry name" value="Trimer_LpxA-like_sf"/>
</dbReference>
<name>A0A6V8N0P9_9BACT</name>
<dbReference type="RefSeq" id="WP_183350761.1">
    <property type="nucleotide sequence ID" value="NZ_BLXY01000016.1"/>
</dbReference>